<dbReference type="EMBL" id="JWZX01003256">
    <property type="protein sequence ID" value="KOO22717.1"/>
    <property type="molecule type" value="Genomic_DNA"/>
</dbReference>
<dbReference type="GO" id="GO:0000278">
    <property type="term" value="P:mitotic cell cycle"/>
    <property type="evidence" value="ECO:0007669"/>
    <property type="project" value="UniProtKB-ARBA"/>
</dbReference>
<dbReference type="PANTHER" id="PTHR21567:SF9">
    <property type="entry name" value="CLIP-ASSOCIATING PROTEIN"/>
    <property type="match status" value="1"/>
</dbReference>
<comment type="caution">
    <text evidence="2">The sequence shown here is derived from an EMBL/GenBank/DDBJ whole genome shotgun (WGS) entry which is preliminary data.</text>
</comment>
<evidence type="ECO:0000313" key="3">
    <source>
        <dbReference type="Proteomes" id="UP000037460"/>
    </source>
</evidence>
<dbReference type="PANTHER" id="PTHR21567">
    <property type="entry name" value="CLASP"/>
    <property type="match status" value="1"/>
</dbReference>
<evidence type="ECO:0000259" key="1">
    <source>
        <dbReference type="SMART" id="SM01349"/>
    </source>
</evidence>
<evidence type="ECO:0000313" key="2">
    <source>
        <dbReference type="EMBL" id="KOO22717.1"/>
    </source>
</evidence>
<organism evidence="2 3">
    <name type="scientific">Chrysochromulina tobinii</name>
    <dbReference type="NCBI Taxonomy" id="1460289"/>
    <lineage>
        <taxon>Eukaryota</taxon>
        <taxon>Haptista</taxon>
        <taxon>Haptophyta</taxon>
        <taxon>Prymnesiophyceae</taxon>
        <taxon>Prymnesiales</taxon>
        <taxon>Chrysochromulinaceae</taxon>
        <taxon>Chrysochromulina</taxon>
    </lineage>
</organism>
<proteinExistence type="predicted"/>
<dbReference type="SUPFAM" id="SSF48371">
    <property type="entry name" value="ARM repeat"/>
    <property type="match status" value="1"/>
</dbReference>
<gene>
    <name evidence="2" type="ORF">Ctob_008300</name>
</gene>
<dbReference type="InterPro" id="IPR011989">
    <property type="entry name" value="ARM-like"/>
</dbReference>
<dbReference type="OrthoDB" id="46159at2759"/>
<reference evidence="3" key="1">
    <citation type="journal article" date="2015" name="PLoS Genet.">
        <title>Genome Sequence and Transcriptome Analyses of Chrysochromulina tobin: Metabolic Tools for Enhanced Algal Fitness in the Prominent Order Prymnesiales (Haptophyceae).</title>
        <authorList>
            <person name="Hovde B.T."/>
            <person name="Deodato C.R."/>
            <person name="Hunsperger H.M."/>
            <person name="Ryken S.A."/>
            <person name="Yost W."/>
            <person name="Jha R.K."/>
            <person name="Patterson J."/>
            <person name="Monnat R.J. Jr."/>
            <person name="Barlow S.B."/>
            <person name="Starkenburg S.R."/>
            <person name="Cattolico R.A."/>
        </authorList>
    </citation>
    <scope>NUCLEOTIDE SEQUENCE</scope>
    <source>
        <strain evidence="3">CCMP291</strain>
    </source>
</reference>
<dbReference type="GO" id="GO:0000226">
    <property type="term" value="P:microtubule cytoskeleton organization"/>
    <property type="evidence" value="ECO:0007669"/>
    <property type="project" value="TreeGrafter"/>
</dbReference>
<dbReference type="InterPro" id="IPR016024">
    <property type="entry name" value="ARM-type_fold"/>
</dbReference>
<dbReference type="GO" id="GO:0008017">
    <property type="term" value="F:microtubule binding"/>
    <property type="evidence" value="ECO:0007669"/>
    <property type="project" value="TreeGrafter"/>
</dbReference>
<dbReference type="SMART" id="SM01349">
    <property type="entry name" value="TOG"/>
    <property type="match status" value="1"/>
</dbReference>
<dbReference type="GO" id="GO:0005819">
    <property type="term" value="C:spindle"/>
    <property type="evidence" value="ECO:0007669"/>
    <property type="project" value="UniProtKB-ARBA"/>
</dbReference>
<protein>
    <submittedName>
        <fullName evidence="2">Clip-associating protein 1</fullName>
    </submittedName>
</protein>
<accession>A0A0M0J8N6</accession>
<sequence>MACVNAPGAVVGSLTARPAPSAPVAAAGTTAAPPASLRALLAEIHTTCAPLISREAATKLSKAATEAHEQWEARTAALQELLPLFQRAADEEVLEWVQEAVSRPLASQLEDLRSSVVRVACDVVTALLKAHGRAIAPLVTALLPSLLHNACNVVKVIANSSSTVALLVAETVPTPPLLACLLHHSSDKHAQTRRAVCDSLAAAIAQGAPISERVVGETAKALGRLTADSDVKAREAAGRAFWALHSRFPAAAEALRNGFTRSQLALVKRLEPGAA</sequence>
<dbReference type="InterPro" id="IPR024395">
    <property type="entry name" value="CLASP_N_dom"/>
</dbReference>
<keyword evidence="3" id="KW-1185">Reference proteome</keyword>
<dbReference type="Proteomes" id="UP000037460">
    <property type="component" value="Unassembled WGS sequence"/>
</dbReference>
<dbReference type="Gene3D" id="1.25.10.10">
    <property type="entry name" value="Leucine-rich Repeat Variant"/>
    <property type="match status" value="1"/>
</dbReference>
<dbReference type="InterPro" id="IPR034085">
    <property type="entry name" value="TOG"/>
</dbReference>
<feature type="domain" description="TOG" evidence="1">
    <location>
        <begin position="50"/>
        <end position="275"/>
    </location>
</feature>
<dbReference type="Pfam" id="PF12348">
    <property type="entry name" value="CLASP_N"/>
    <property type="match status" value="1"/>
</dbReference>
<dbReference type="GO" id="GO:0005881">
    <property type="term" value="C:cytoplasmic microtubule"/>
    <property type="evidence" value="ECO:0007669"/>
    <property type="project" value="TreeGrafter"/>
</dbReference>
<name>A0A0M0J8N6_9EUKA</name>
<dbReference type="AlphaFoldDB" id="A0A0M0J8N6"/>